<evidence type="ECO:0000256" key="3">
    <source>
        <dbReference type="SAM" id="Phobius"/>
    </source>
</evidence>
<keyword evidence="3" id="KW-1133">Transmembrane helix</keyword>
<feature type="transmembrane region" description="Helical" evidence="3">
    <location>
        <begin position="303"/>
        <end position="321"/>
    </location>
</feature>
<feature type="repeat" description="RCC1" evidence="1">
    <location>
        <begin position="113"/>
        <end position="161"/>
    </location>
</feature>
<evidence type="ECO:0000256" key="2">
    <source>
        <dbReference type="SAM" id="MobiDB-lite"/>
    </source>
</evidence>
<evidence type="ECO:0000256" key="1">
    <source>
        <dbReference type="PROSITE-ProRule" id="PRU00235"/>
    </source>
</evidence>
<gene>
    <name evidence="4" type="ORF">C7M84_023721</name>
</gene>
<dbReference type="Gene3D" id="2.130.10.30">
    <property type="entry name" value="Regulator of chromosome condensation 1/beta-lactamase-inhibitor protein II"/>
    <property type="match status" value="1"/>
</dbReference>
<protein>
    <submittedName>
        <fullName evidence="4">Putative ultraviolet-B receptor UVR8-like isoform X2</fullName>
    </submittedName>
</protein>
<accession>A0A3R7SZJ3</accession>
<sequence length="565" mass="62014">MKAASWASQPRQIRRHRFWEHLATDADVPNDTDNTVTARWKKLGPMNRVATIIKHLSKETGDCRTDPRINKGQAKDVVNVQTSPRLLDFWNEDMAIIDVKGGDRHTLYQLEDGSVWSTGMNKYGQLGLGDTAERNEPCLVPVTGVRTMFAGDGFQCLLQQTLVGDDMCLAPAPGGRRGRRRGQHSSEFDGADQEPPDPPFVGRAPPPAPVALAPQQPGAVRARSSGPAVRRLPGSGVGSLDDEIRCVDQRTQAPVREQWLLALCTGTEFQRTQAPVREQWLLALCTQYSGFQGRRRDALSYSLFHYLVMFMLALNLVPSAVRSHLDHRQMQKFLRTFGDNERQAAVAYGAMFTGIHSGMRQRKAAVSFVSLLVMAVNVVVLLTSSHMTLLDPSSYPFEQFLGESLSQFGHVFPGTAQCRVQPSMMLGAYTDTYGCHFPLSQHYRHMLLAMLIVVGVGLVLSLLTFLIDAAMVFAGPSASLVYTACRDPASSAASPGSGRATSWRRCAWSARRRTWTPSCDPVAAGLRGGPRRGGGGRRGELRLHRGGPRTIGQTGAGPQPRRVQL</sequence>
<comment type="caution">
    <text evidence="4">The sequence shown here is derived from an EMBL/GenBank/DDBJ whole genome shotgun (WGS) entry which is preliminary data.</text>
</comment>
<evidence type="ECO:0000313" key="4">
    <source>
        <dbReference type="EMBL" id="ROT83100.1"/>
    </source>
</evidence>
<dbReference type="EMBL" id="QCYY01000737">
    <property type="protein sequence ID" value="ROT83100.1"/>
    <property type="molecule type" value="Genomic_DNA"/>
</dbReference>
<feature type="transmembrane region" description="Helical" evidence="3">
    <location>
        <begin position="364"/>
        <end position="384"/>
    </location>
</feature>
<keyword evidence="4" id="KW-0675">Receptor</keyword>
<dbReference type="AlphaFoldDB" id="A0A3R7SZJ3"/>
<keyword evidence="5" id="KW-1185">Reference proteome</keyword>
<reference evidence="4 5" key="1">
    <citation type="submission" date="2018-04" db="EMBL/GenBank/DDBJ databases">
        <authorList>
            <person name="Zhang X."/>
            <person name="Yuan J."/>
            <person name="Li F."/>
            <person name="Xiang J."/>
        </authorList>
    </citation>
    <scope>NUCLEOTIDE SEQUENCE [LARGE SCALE GENOMIC DNA]</scope>
    <source>
        <tissue evidence="4">Muscle</tissue>
    </source>
</reference>
<feature type="compositionally biased region" description="Pro residues" evidence="2">
    <location>
        <begin position="196"/>
        <end position="209"/>
    </location>
</feature>
<dbReference type="OrthoDB" id="5370059at2759"/>
<keyword evidence="3" id="KW-0812">Transmembrane</keyword>
<name>A0A3R7SZJ3_PENVA</name>
<dbReference type="PROSITE" id="PS50012">
    <property type="entry name" value="RCC1_3"/>
    <property type="match status" value="1"/>
</dbReference>
<proteinExistence type="predicted"/>
<feature type="transmembrane region" description="Helical" evidence="3">
    <location>
        <begin position="446"/>
        <end position="467"/>
    </location>
</feature>
<dbReference type="InterPro" id="IPR009091">
    <property type="entry name" value="RCC1/BLIP-II"/>
</dbReference>
<evidence type="ECO:0000313" key="5">
    <source>
        <dbReference type="Proteomes" id="UP000283509"/>
    </source>
</evidence>
<dbReference type="Proteomes" id="UP000283509">
    <property type="component" value="Unassembled WGS sequence"/>
</dbReference>
<dbReference type="InterPro" id="IPR000408">
    <property type="entry name" value="Reg_chr_condens"/>
</dbReference>
<dbReference type="Pfam" id="PF00415">
    <property type="entry name" value="RCC1"/>
    <property type="match status" value="1"/>
</dbReference>
<reference evidence="4 5" key="2">
    <citation type="submission" date="2019-01" db="EMBL/GenBank/DDBJ databases">
        <title>The decoding of complex shrimp genome reveals the adaptation for benthos swimmer, frequently molting mechanism and breeding impact on genome.</title>
        <authorList>
            <person name="Sun Y."/>
            <person name="Gao Y."/>
            <person name="Yu Y."/>
        </authorList>
    </citation>
    <scope>NUCLEOTIDE SEQUENCE [LARGE SCALE GENOMIC DNA]</scope>
    <source>
        <tissue evidence="4">Muscle</tissue>
    </source>
</reference>
<dbReference type="SUPFAM" id="SSF50985">
    <property type="entry name" value="RCC1/BLIP-II"/>
    <property type="match status" value="1"/>
</dbReference>
<feature type="region of interest" description="Disordered" evidence="2">
    <location>
        <begin position="172"/>
        <end position="234"/>
    </location>
</feature>
<keyword evidence="3" id="KW-0472">Membrane</keyword>
<feature type="compositionally biased region" description="Low complexity" evidence="2">
    <location>
        <begin position="210"/>
        <end position="219"/>
    </location>
</feature>
<feature type="region of interest" description="Disordered" evidence="2">
    <location>
        <begin position="519"/>
        <end position="565"/>
    </location>
</feature>
<organism evidence="4 5">
    <name type="scientific">Penaeus vannamei</name>
    <name type="common">Whiteleg shrimp</name>
    <name type="synonym">Litopenaeus vannamei</name>
    <dbReference type="NCBI Taxonomy" id="6689"/>
    <lineage>
        <taxon>Eukaryota</taxon>
        <taxon>Metazoa</taxon>
        <taxon>Ecdysozoa</taxon>
        <taxon>Arthropoda</taxon>
        <taxon>Crustacea</taxon>
        <taxon>Multicrustacea</taxon>
        <taxon>Malacostraca</taxon>
        <taxon>Eumalacostraca</taxon>
        <taxon>Eucarida</taxon>
        <taxon>Decapoda</taxon>
        <taxon>Dendrobranchiata</taxon>
        <taxon>Penaeoidea</taxon>
        <taxon>Penaeidae</taxon>
        <taxon>Penaeus</taxon>
    </lineage>
</organism>